<protein>
    <submittedName>
        <fullName evidence="1">Uncharacterized protein</fullName>
    </submittedName>
</protein>
<evidence type="ECO:0000313" key="1">
    <source>
        <dbReference type="EMBL" id="ALA45533.1"/>
    </source>
</evidence>
<keyword evidence="2" id="KW-1185">Reference proteome</keyword>
<reference evidence="1" key="1">
    <citation type="submission" date="2016-02" db="EMBL/GenBank/DDBJ databases">
        <authorList>
            <person name="Zhao X."/>
        </authorList>
    </citation>
    <scope>NUCLEOTIDE SEQUENCE [LARGE SCALE GENOMIC DNA]</scope>
</reference>
<dbReference type="KEGG" id="vg:26648394"/>
<evidence type="ECO:0000313" key="2">
    <source>
        <dbReference type="Proteomes" id="UP000203117"/>
    </source>
</evidence>
<dbReference type="Proteomes" id="UP000203117">
    <property type="component" value="Segment"/>
</dbReference>
<dbReference type="OrthoDB" id="39569at10239"/>
<organism evidence="1 2">
    <name type="scientific">Achromobacter phage phiAxp-3</name>
    <dbReference type="NCBI Taxonomy" id="1664247"/>
    <lineage>
        <taxon>Viruses</taxon>
        <taxon>Duplodnaviria</taxon>
        <taxon>Heunggongvirae</taxon>
        <taxon>Uroviricota</taxon>
        <taxon>Caudoviricetes</taxon>
        <taxon>Schitoviridae</taxon>
        <taxon>Rothmandenesvirinae</taxon>
        <taxon>Dongdastvirus</taxon>
        <taxon>Dongdastvirus Axp3</taxon>
    </lineage>
</organism>
<name>A0A0K2FIQ3_9CAUD</name>
<dbReference type="RefSeq" id="YP_009208716.1">
    <property type="nucleotide sequence ID" value="NC_028908.2"/>
</dbReference>
<accession>A0A0K2FIQ3</accession>
<proteinExistence type="predicted"/>
<dbReference type="EMBL" id="KT321317">
    <property type="protein sequence ID" value="ALA45533.1"/>
    <property type="molecule type" value="Genomic_DNA"/>
</dbReference>
<sequence length="107" mass="11754">MNVPLTGYVMNTIGVKTFTKNNSRQYKRSYVMLKHCIALSLIALLASGLTGCATANPEVRYTNVKPKVPPLSENVLDAMQPNSTDLLKRADDWLLNSGLLLDSVTNN</sequence>
<dbReference type="GeneID" id="26648394"/>
<gene>
    <name evidence="1" type="ORF">ADP65_00064</name>
</gene>